<evidence type="ECO:0000313" key="1">
    <source>
        <dbReference type="EMBL" id="SBT10727.1"/>
    </source>
</evidence>
<proteinExistence type="predicted"/>
<dbReference type="RefSeq" id="WP_186412315.1">
    <property type="nucleotide sequence ID" value="NZ_FLQY01000366.1"/>
</dbReference>
<dbReference type="Proteomes" id="UP000199600">
    <property type="component" value="Unassembled WGS sequence"/>
</dbReference>
<gene>
    <name evidence="1" type="ORF">PROAA_630005</name>
</gene>
<protein>
    <submittedName>
        <fullName evidence="1">Uncharacterized protein</fullName>
    </submittedName>
</protein>
<keyword evidence="2" id="KW-1185">Reference proteome</keyword>
<name>A0A1A8Y130_9RHOO</name>
<accession>A0A1A8Y130</accession>
<sequence length="121" mass="13896">MKAPKILPWIARKNGISEQLALSLWRRAAGETEELTGDCDSSDYYFLAVGRFLDLAEEEREKCAERAPVGALSLVPRIGWLLRHQNRMLQLNLFAAKKSYIFWLANWRALVFGQKPAVYKL</sequence>
<dbReference type="AlphaFoldDB" id="A0A1A8Y130"/>
<organism evidence="1 2">
    <name type="scientific">Candidatus Propionivibrio aalborgensis</name>
    <dbReference type="NCBI Taxonomy" id="1860101"/>
    <lineage>
        <taxon>Bacteria</taxon>
        <taxon>Pseudomonadati</taxon>
        <taxon>Pseudomonadota</taxon>
        <taxon>Betaproteobacteria</taxon>
        <taxon>Rhodocyclales</taxon>
        <taxon>Rhodocyclaceae</taxon>
        <taxon>Propionivibrio</taxon>
    </lineage>
</organism>
<reference evidence="1 2" key="1">
    <citation type="submission" date="2016-06" db="EMBL/GenBank/DDBJ databases">
        <authorList>
            <person name="Kjaerup R.B."/>
            <person name="Dalgaard T.S."/>
            <person name="Juul-Madsen H.R."/>
        </authorList>
    </citation>
    <scope>NUCLEOTIDE SEQUENCE [LARGE SCALE GENOMIC DNA]</scope>
    <source>
        <strain evidence="1">2</strain>
    </source>
</reference>
<evidence type="ECO:0000313" key="2">
    <source>
        <dbReference type="Proteomes" id="UP000199600"/>
    </source>
</evidence>
<dbReference type="EMBL" id="FLQY01000366">
    <property type="protein sequence ID" value="SBT10727.1"/>
    <property type="molecule type" value="Genomic_DNA"/>
</dbReference>